<dbReference type="SUPFAM" id="SSF47928">
    <property type="entry name" value="N-terminal domain of the delta subunit of the F1F0-ATP synthase"/>
    <property type="match status" value="1"/>
</dbReference>
<keyword evidence="9" id="KW-1185">Reference proteome</keyword>
<keyword evidence="2 7" id="KW-0813">Transport</keyword>
<sequence length="180" mass="20592">MKLNKYEVGKRYGKALFELAETKQVLEEVFQDVQVLRQIFTEVPNLGDVLSNSKLAMTEKDQIIETLTSEFQGLLKQALFVIYRNQRMNDLLYIIADFEGRYYEKMGVLPVKVTTTVPLNKKQKEQLVTKLKTQFGYAQIEITEAIDPTILGGVVVETKNQVIDGSLKTRLNQIKKSLSK</sequence>
<dbReference type="PRINTS" id="PR00125">
    <property type="entry name" value="ATPASEDELTA"/>
</dbReference>
<name>A0ABV9MW86_9ENTE</name>
<reference evidence="9" key="1">
    <citation type="journal article" date="2019" name="Int. J. Syst. Evol. Microbiol.">
        <title>The Global Catalogue of Microorganisms (GCM) 10K type strain sequencing project: providing services to taxonomists for standard genome sequencing and annotation.</title>
        <authorList>
            <consortium name="The Broad Institute Genomics Platform"/>
            <consortium name="The Broad Institute Genome Sequencing Center for Infectious Disease"/>
            <person name="Wu L."/>
            <person name="Ma J."/>
        </authorList>
    </citation>
    <scope>NUCLEOTIDE SEQUENCE [LARGE SCALE GENOMIC DNA]</scope>
    <source>
        <strain evidence="9">CGMCC 1.19032</strain>
    </source>
</reference>
<dbReference type="Proteomes" id="UP001595969">
    <property type="component" value="Unassembled WGS sequence"/>
</dbReference>
<evidence type="ECO:0000256" key="3">
    <source>
        <dbReference type="ARBA" id="ARBA00022781"/>
    </source>
</evidence>
<evidence type="ECO:0000313" key="8">
    <source>
        <dbReference type="EMBL" id="MFC4719800.1"/>
    </source>
</evidence>
<evidence type="ECO:0000313" key="9">
    <source>
        <dbReference type="Proteomes" id="UP001595969"/>
    </source>
</evidence>
<dbReference type="SUPFAM" id="SSF160527">
    <property type="entry name" value="V-type ATPase subunit E-like"/>
    <property type="match status" value="1"/>
</dbReference>
<evidence type="ECO:0000256" key="2">
    <source>
        <dbReference type="ARBA" id="ARBA00022448"/>
    </source>
</evidence>
<comment type="function">
    <text evidence="7">This protein is part of the stalk that links CF(0) to CF(1). It either transmits conformational changes from CF(0) to CF(1) or is implicated in proton conduction.</text>
</comment>
<dbReference type="NCBIfam" id="TIGR01145">
    <property type="entry name" value="ATP_synt_delta"/>
    <property type="match status" value="1"/>
</dbReference>
<proteinExistence type="inferred from homology"/>
<keyword evidence="4 7" id="KW-0406">Ion transport</keyword>
<accession>A0ABV9MW86</accession>
<comment type="similarity">
    <text evidence="7">Belongs to the ATPase delta chain family.</text>
</comment>
<comment type="caution">
    <text evidence="8">The sequence shown here is derived from an EMBL/GenBank/DDBJ whole genome shotgun (WGS) entry which is preliminary data.</text>
</comment>
<evidence type="ECO:0000256" key="6">
    <source>
        <dbReference type="ARBA" id="ARBA00023310"/>
    </source>
</evidence>
<dbReference type="HAMAP" id="MF_01416">
    <property type="entry name" value="ATP_synth_delta_bact"/>
    <property type="match status" value="1"/>
</dbReference>
<dbReference type="Gene3D" id="1.10.520.20">
    <property type="entry name" value="N-terminal domain of the delta subunit of the F1F0-ATP synthase"/>
    <property type="match status" value="1"/>
</dbReference>
<dbReference type="RefSeq" id="WP_204653151.1">
    <property type="nucleotide sequence ID" value="NZ_JAFBFD010000006.1"/>
</dbReference>
<protein>
    <recommendedName>
        <fullName evidence="7">ATP synthase subunit delta</fullName>
    </recommendedName>
    <alternativeName>
        <fullName evidence="7">ATP synthase F(1) sector subunit delta</fullName>
    </alternativeName>
    <alternativeName>
        <fullName evidence="7">F-type ATPase subunit delta</fullName>
        <shortName evidence="7">F-ATPase subunit delta</shortName>
    </alternativeName>
</protein>
<dbReference type="PANTHER" id="PTHR11910">
    <property type="entry name" value="ATP SYNTHASE DELTA CHAIN"/>
    <property type="match status" value="1"/>
</dbReference>
<evidence type="ECO:0000256" key="1">
    <source>
        <dbReference type="ARBA" id="ARBA00004370"/>
    </source>
</evidence>
<evidence type="ECO:0000256" key="7">
    <source>
        <dbReference type="HAMAP-Rule" id="MF_01416"/>
    </source>
</evidence>
<keyword evidence="5 7" id="KW-0472">Membrane</keyword>
<keyword evidence="3 7" id="KW-0375">Hydrogen ion transport</keyword>
<comment type="subcellular location">
    <subcellularLocation>
        <location evidence="7">Cell membrane</location>
        <topology evidence="7">Peripheral membrane protein</topology>
    </subcellularLocation>
    <subcellularLocation>
        <location evidence="1">Membrane</location>
    </subcellularLocation>
</comment>
<keyword evidence="6 7" id="KW-0066">ATP synthesis</keyword>
<keyword evidence="7" id="KW-1003">Cell membrane</keyword>
<gene>
    <name evidence="7 8" type="primary">atpH</name>
    <name evidence="8" type="ORF">ACFO5I_08655</name>
</gene>
<keyword evidence="7" id="KW-0139">CF(1)</keyword>
<dbReference type="EMBL" id="JBHSGS010000046">
    <property type="protein sequence ID" value="MFC4719800.1"/>
    <property type="molecule type" value="Genomic_DNA"/>
</dbReference>
<organism evidence="8 9">
    <name type="scientific">Enterococcus lemanii</name>
    <dbReference type="NCBI Taxonomy" id="1159752"/>
    <lineage>
        <taxon>Bacteria</taxon>
        <taxon>Bacillati</taxon>
        <taxon>Bacillota</taxon>
        <taxon>Bacilli</taxon>
        <taxon>Lactobacillales</taxon>
        <taxon>Enterococcaceae</taxon>
        <taxon>Enterococcus</taxon>
    </lineage>
</organism>
<dbReference type="InterPro" id="IPR026015">
    <property type="entry name" value="ATP_synth_OSCP/delta_N_sf"/>
</dbReference>
<dbReference type="Pfam" id="PF00213">
    <property type="entry name" value="OSCP"/>
    <property type="match status" value="1"/>
</dbReference>
<comment type="function">
    <text evidence="7">F(1)F(0) ATP synthase produces ATP from ADP in the presence of a proton or sodium gradient. F-type ATPases consist of two structural domains, F(1) containing the extramembraneous catalytic core and F(0) containing the membrane proton channel, linked together by a central stalk and a peripheral stalk. During catalysis, ATP synthesis in the catalytic domain of F(1) is coupled via a rotary mechanism of the central stalk subunits to proton translocation.</text>
</comment>
<dbReference type="InterPro" id="IPR000711">
    <property type="entry name" value="ATPase_OSCP/dsu"/>
</dbReference>
<evidence type="ECO:0000256" key="5">
    <source>
        <dbReference type="ARBA" id="ARBA00023136"/>
    </source>
</evidence>
<evidence type="ECO:0000256" key="4">
    <source>
        <dbReference type="ARBA" id="ARBA00023065"/>
    </source>
</evidence>